<dbReference type="RefSeq" id="WP_262670816.1">
    <property type="nucleotide sequence ID" value="NZ_JAOQKC010000014.1"/>
</dbReference>
<proteinExistence type="predicted"/>
<name>A0ABT2RZ41_9FIRM</name>
<keyword evidence="1" id="KW-1133">Transmembrane helix</keyword>
<dbReference type="Proteomes" id="UP001652461">
    <property type="component" value="Unassembled WGS sequence"/>
</dbReference>
<keyword evidence="1" id="KW-0812">Transmembrane</keyword>
<evidence type="ECO:0000313" key="3">
    <source>
        <dbReference type="Proteomes" id="UP001652461"/>
    </source>
</evidence>
<accession>A0ABT2RZ41</accession>
<comment type="caution">
    <text evidence="2">The sequence shown here is derived from an EMBL/GenBank/DDBJ whole genome shotgun (WGS) entry which is preliminary data.</text>
</comment>
<reference evidence="2 3" key="1">
    <citation type="journal article" date="2021" name="ISME Commun">
        <title>Automated analysis of genomic sequences facilitates high-throughput and comprehensive description of bacteria.</title>
        <authorList>
            <person name="Hitch T.C.A."/>
        </authorList>
    </citation>
    <scope>NUCLEOTIDE SEQUENCE [LARGE SCALE GENOMIC DNA]</scope>
    <source>
        <strain evidence="2 3">Sanger_04</strain>
    </source>
</reference>
<dbReference type="EMBL" id="JAOQKC010000014">
    <property type="protein sequence ID" value="MCU6697437.1"/>
    <property type="molecule type" value="Genomic_DNA"/>
</dbReference>
<keyword evidence="1" id="KW-0472">Membrane</keyword>
<keyword evidence="3" id="KW-1185">Reference proteome</keyword>
<protein>
    <submittedName>
        <fullName evidence="2">Uncharacterized protein</fullName>
    </submittedName>
</protein>
<evidence type="ECO:0000313" key="2">
    <source>
        <dbReference type="EMBL" id="MCU6697437.1"/>
    </source>
</evidence>
<gene>
    <name evidence="2" type="ORF">OCV63_11115</name>
</gene>
<sequence>MEGGQEEILKEKGEKERREPAPFLMAAVFLGLELWLSLMTGLLLSSGM</sequence>
<feature type="transmembrane region" description="Helical" evidence="1">
    <location>
        <begin position="21"/>
        <end position="44"/>
    </location>
</feature>
<organism evidence="2 3">
    <name type="scientific">Laedolimicola ammoniilytica</name>
    <dbReference type="NCBI Taxonomy" id="2981771"/>
    <lineage>
        <taxon>Bacteria</taxon>
        <taxon>Bacillati</taxon>
        <taxon>Bacillota</taxon>
        <taxon>Clostridia</taxon>
        <taxon>Lachnospirales</taxon>
        <taxon>Lachnospiraceae</taxon>
        <taxon>Laedolimicola</taxon>
    </lineage>
</organism>
<evidence type="ECO:0000256" key="1">
    <source>
        <dbReference type="SAM" id="Phobius"/>
    </source>
</evidence>